<dbReference type="EMBL" id="JAPCKK010000006">
    <property type="protein sequence ID" value="MDP4095785.1"/>
    <property type="molecule type" value="Genomic_DNA"/>
</dbReference>
<dbReference type="InterPro" id="IPR010982">
    <property type="entry name" value="Lambda_DNA-bd_dom_sf"/>
</dbReference>
<sequence>MKHRKEPPGDKNIIGSRVLAIRKAKGMKQKEFLARLQTFGLDISPTSLSRLEGQYRLVQDYEILIIAKALEISAGELLGE</sequence>
<reference evidence="2 3" key="1">
    <citation type="submission" date="2022-10" db="EMBL/GenBank/DDBJ databases">
        <title>Paenibacillus description and whole genome data of maize root bacterial community.</title>
        <authorList>
            <person name="Marton D."/>
            <person name="Farkas M."/>
            <person name="Cserhati M."/>
        </authorList>
    </citation>
    <scope>NUCLEOTIDE SEQUENCE [LARGE SCALE GENOMIC DNA]</scope>
    <source>
        <strain evidence="2 3">P96</strain>
    </source>
</reference>
<dbReference type="Gene3D" id="1.10.260.40">
    <property type="entry name" value="lambda repressor-like DNA-binding domains"/>
    <property type="match status" value="1"/>
</dbReference>
<name>A0ABT9FM36_9BACL</name>
<dbReference type="InterPro" id="IPR001387">
    <property type="entry name" value="Cro/C1-type_HTH"/>
</dbReference>
<dbReference type="RefSeq" id="WP_305753422.1">
    <property type="nucleotide sequence ID" value="NZ_JAPCKK010000006.1"/>
</dbReference>
<organism evidence="2 3">
    <name type="scientific">Paenibacillus zeirhizosphaerae</name>
    <dbReference type="NCBI Taxonomy" id="2987519"/>
    <lineage>
        <taxon>Bacteria</taxon>
        <taxon>Bacillati</taxon>
        <taxon>Bacillota</taxon>
        <taxon>Bacilli</taxon>
        <taxon>Bacillales</taxon>
        <taxon>Paenibacillaceae</taxon>
        <taxon>Paenibacillus</taxon>
    </lineage>
</organism>
<comment type="caution">
    <text evidence="2">The sequence shown here is derived from an EMBL/GenBank/DDBJ whole genome shotgun (WGS) entry which is preliminary data.</text>
</comment>
<evidence type="ECO:0000259" key="1">
    <source>
        <dbReference type="PROSITE" id="PS50943"/>
    </source>
</evidence>
<gene>
    <name evidence="2" type="ORF">OIN60_03145</name>
</gene>
<accession>A0ABT9FM36</accession>
<protein>
    <submittedName>
        <fullName evidence="2">Helix-turn-helix domain-containing protein</fullName>
    </submittedName>
</protein>
<dbReference type="SUPFAM" id="SSF47413">
    <property type="entry name" value="lambda repressor-like DNA-binding domains"/>
    <property type="match status" value="1"/>
</dbReference>
<proteinExistence type="predicted"/>
<evidence type="ECO:0000313" key="2">
    <source>
        <dbReference type="EMBL" id="MDP4095785.1"/>
    </source>
</evidence>
<evidence type="ECO:0000313" key="3">
    <source>
        <dbReference type="Proteomes" id="UP001241848"/>
    </source>
</evidence>
<feature type="domain" description="HTH cro/C1-type" evidence="1">
    <location>
        <begin position="18"/>
        <end position="77"/>
    </location>
</feature>
<dbReference type="CDD" id="cd00093">
    <property type="entry name" value="HTH_XRE"/>
    <property type="match status" value="1"/>
</dbReference>
<dbReference type="Proteomes" id="UP001241848">
    <property type="component" value="Unassembled WGS sequence"/>
</dbReference>
<dbReference type="PROSITE" id="PS50943">
    <property type="entry name" value="HTH_CROC1"/>
    <property type="match status" value="1"/>
</dbReference>
<keyword evidence="3" id="KW-1185">Reference proteome</keyword>